<proteinExistence type="predicted"/>
<reference evidence="1 2" key="1">
    <citation type="submission" date="2018-12" db="EMBL/GenBank/DDBJ databases">
        <title>The whole draft genome of Streptomyce luteoverticillatus CGMCC 15060.</title>
        <authorList>
            <person name="Feng Z."/>
            <person name="Chen G."/>
            <person name="Zhang J."/>
            <person name="Zhu H."/>
            <person name="Yu X."/>
            <person name="Zhang W."/>
            <person name="Zhang X."/>
        </authorList>
    </citation>
    <scope>NUCLEOTIDE SEQUENCE [LARGE SCALE GENOMIC DNA]</scope>
    <source>
        <strain evidence="1 2">CGMCC 15060</strain>
    </source>
</reference>
<accession>A0A3S9PDI8</accession>
<dbReference type="Gene3D" id="3.90.320.10">
    <property type="match status" value="1"/>
</dbReference>
<dbReference type="OrthoDB" id="3398267at2"/>
<keyword evidence="2" id="KW-1185">Reference proteome</keyword>
<dbReference type="RefSeq" id="WP_126912846.1">
    <property type="nucleotide sequence ID" value="NZ_CP034587.1"/>
</dbReference>
<protein>
    <recommendedName>
        <fullName evidence="3">PD-(D/E)XK endonuclease-like domain-containing protein</fullName>
    </recommendedName>
</protein>
<gene>
    <name evidence="1" type="ORF">EKH77_02780</name>
</gene>
<name>A0A3S9PDI8_STRLT</name>
<dbReference type="EMBL" id="CP034587">
    <property type="protein sequence ID" value="AZQ70281.1"/>
    <property type="molecule type" value="Genomic_DNA"/>
</dbReference>
<dbReference type="AlphaFoldDB" id="A0A3S9PDI8"/>
<organism evidence="1 2">
    <name type="scientific">Streptomyces luteoverticillatus</name>
    <name type="common">Streptoverticillium luteoverticillatus</name>
    <dbReference type="NCBI Taxonomy" id="66425"/>
    <lineage>
        <taxon>Bacteria</taxon>
        <taxon>Bacillati</taxon>
        <taxon>Actinomycetota</taxon>
        <taxon>Actinomycetes</taxon>
        <taxon>Kitasatosporales</taxon>
        <taxon>Streptomycetaceae</taxon>
        <taxon>Streptomyces</taxon>
    </lineage>
</organism>
<dbReference type="Proteomes" id="UP000267900">
    <property type="component" value="Chromosome"/>
</dbReference>
<evidence type="ECO:0000313" key="1">
    <source>
        <dbReference type="EMBL" id="AZQ70281.1"/>
    </source>
</evidence>
<evidence type="ECO:0008006" key="3">
    <source>
        <dbReference type="Google" id="ProtNLM"/>
    </source>
</evidence>
<sequence length="265" mass="29395">MAGANTIMRGGSRFYVEPESGIKVPGVTSIISCLPKPFLAFWQAKMTAECAVQNLGSVVGLALNDADGAVDYLKGAARRYTQQRAALGSDAHDLFERLARGEAVRRVHPDLEPYRAHFCEFLERAQPEFLRMEDVAWSDRHVYAGSFDTICRIDGETVMLDYKTSKDTYADVSLQLTAYARADHIIDADGVKHPMPRCEAGAVLHVTADQWALKPVEISDEVFGHFLALRETFDWERERSKVVIGKPVMSGGSTLVTGTQRRASR</sequence>
<evidence type="ECO:0000313" key="2">
    <source>
        <dbReference type="Proteomes" id="UP000267900"/>
    </source>
</evidence>
<dbReference type="InterPro" id="IPR011604">
    <property type="entry name" value="PDDEXK-like_dom_sf"/>
</dbReference>